<evidence type="ECO:0000313" key="9">
    <source>
        <dbReference type="EMBL" id="KAL1892069.1"/>
    </source>
</evidence>
<dbReference type="Proteomes" id="UP001583186">
    <property type="component" value="Unassembled WGS sequence"/>
</dbReference>
<protein>
    <recommendedName>
        <fullName evidence="6">Zinc transporter</fullName>
    </recommendedName>
</protein>
<feature type="region of interest" description="Disordered" evidence="7">
    <location>
        <begin position="1"/>
        <end position="179"/>
    </location>
</feature>
<gene>
    <name evidence="9" type="primary">zrg17</name>
    <name evidence="9" type="ORF">Sste5346_007224</name>
</gene>
<evidence type="ECO:0000256" key="6">
    <source>
        <dbReference type="RuleBase" id="RU369017"/>
    </source>
</evidence>
<evidence type="ECO:0000259" key="8">
    <source>
        <dbReference type="Pfam" id="PF01545"/>
    </source>
</evidence>
<reference evidence="9 10" key="1">
    <citation type="journal article" date="2024" name="IMA Fungus">
        <title>IMA Genome - F19 : A genome assembly and annotation guide to empower mycologists, including annotated draft genome sequences of Ceratocystis pirilliformis, Diaporthe australafricana, Fusarium ophioides, Paecilomyces lecythidis, and Sporothrix stenoceras.</title>
        <authorList>
            <person name="Aylward J."/>
            <person name="Wilson A.M."/>
            <person name="Visagie C.M."/>
            <person name="Spraker J."/>
            <person name="Barnes I."/>
            <person name="Buitendag C."/>
            <person name="Ceriani C."/>
            <person name="Del Mar Angel L."/>
            <person name="du Plessis D."/>
            <person name="Fuchs T."/>
            <person name="Gasser K."/>
            <person name="Kramer D."/>
            <person name="Li W."/>
            <person name="Munsamy K."/>
            <person name="Piso A."/>
            <person name="Price J.L."/>
            <person name="Sonnekus B."/>
            <person name="Thomas C."/>
            <person name="van der Nest A."/>
            <person name="van Dijk A."/>
            <person name="van Heerden A."/>
            <person name="van Vuuren N."/>
            <person name="Yilmaz N."/>
            <person name="Duong T.A."/>
            <person name="van der Merwe N.A."/>
            <person name="Wingfield M.J."/>
            <person name="Wingfield B.D."/>
        </authorList>
    </citation>
    <scope>NUCLEOTIDE SEQUENCE [LARGE SCALE GENOMIC DNA]</scope>
    <source>
        <strain evidence="9 10">CMW 5346</strain>
    </source>
</reference>
<feature type="compositionally biased region" description="Polar residues" evidence="7">
    <location>
        <begin position="570"/>
        <end position="582"/>
    </location>
</feature>
<evidence type="ECO:0000256" key="5">
    <source>
        <dbReference type="ARBA" id="ARBA00023136"/>
    </source>
</evidence>
<dbReference type="PANTHER" id="PTHR45755">
    <property type="match status" value="1"/>
</dbReference>
<organism evidence="9 10">
    <name type="scientific">Sporothrix stenoceras</name>
    <dbReference type="NCBI Taxonomy" id="5173"/>
    <lineage>
        <taxon>Eukaryota</taxon>
        <taxon>Fungi</taxon>
        <taxon>Dikarya</taxon>
        <taxon>Ascomycota</taxon>
        <taxon>Pezizomycotina</taxon>
        <taxon>Sordariomycetes</taxon>
        <taxon>Sordariomycetidae</taxon>
        <taxon>Ophiostomatales</taxon>
        <taxon>Ophiostomataceae</taxon>
        <taxon>Sporothrix</taxon>
    </lineage>
</organism>
<evidence type="ECO:0000313" key="10">
    <source>
        <dbReference type="Proteomes" id="UP001583186"/>
    </source>
</evidence>
<dbReference type="EMBL" id="JAWCUI010000047">
    <property type="protein sequence ID" value="KAL1892069.1"/>
    <property type="molecule type" value="Genomic_DNA"/>
</dbReference>
<accession>A0ABR3YXL2</accession>
<keyword evidence="3 6" id="KW-0812">Transmembrane</keyword>
<feature type="domain" description="Cation efflux protein transmembrane" evidence="8">
    <location>
        <begin position="280"/>
        <end position="360"/>
    </location>
</feature>
<feature type="compositionally biased region" description="Low complexity" evidence="7">
    <location>
        <begin position="117"/>
        <end position="127"/>
    </location>
</feature>
<feature type="transmembrane region" description="Helical" evidence="6">
    <location>
        <begin position="523"/>
        <end position="549"/>
    </location>
</feature>
<feature type="compositionally biased region" description="Pro residues" evidence="7">
    <location>
        <begin position="105"/>
        <end position="116"/>
    </location>
</feature>
<evidence type="ECO:0000256" key="1">
    <source>
        <dbReference type="ARBA" id="ARBA00004141"/>
    </source>
</evidence>
<dbReference type="InterPro" id="IPR027469">
    <property type="entry name" value="Cation_efflux_TMD_sf"/>
</dbReference>
<feature type="transmembrane region" description="Helical" evidence="6">
    <location>
        <begin position="290"/>
        <end position="308"/>
    </location>
</feature>
<comment type="function">
    <text evidence="6">Functions as a zinc transporter.</text>
</comment>
<comment type="caution">
    <text evidence="6">Lacks conserved residue(s) required for the propagation of feature annotation.</text>
</comment>
<keyword evidence="6" id="KW-0406">Ion transport</keyword>
<dbReference type="InterPro" id="IPR045316">
    <property type="entry name" value="Msc2-like"/>
</dbReference>
<evidence type="ECO:0000256" key="3">
    <source>
        <dbReference type="ARBA" id="ARBA00022692"/>
    </source>
</evidence>
<sequence>MASEPEPPSFSVSLSPPAVTPAATTKGRRPRPPSILLEPTSDGEGNSVLDLSHLSGDDATAAGTTDDPFRFEVDVEVDNTDDQPLNPHDAALLRRSPSPVLDFVSPPPLSGPPRSPRSPVFSSSLGSNLLSPDSHLHSRGSNSSFLRPPNTPGSPSFNMDDTAPLSSSPANSAPINVGGAPAADNPFNFQTQYISTSPVKSNIGLRRGHRYKHSSVSAQHQIFQEPPPRPPPVLPASLPVPTLREAWTSMHRDQRIRLYWCMCHAAVAVFVFLCAAEGGDSLALTALSHLVFFDVGSAAVCVAVDVLGNFEVWRRSTIRHPFGLRRAEVLAGFAMSIFLVFGGFDLLSHDLKDCLEAATASTTASAHANAAHIRAFEVAAAADAAAAAAAANGQPHVAVPHMDIGSHHGHHHSRYIHPGTVDVAALAAFASTLVSAYGLGNHARIRRALLLLHGVAPVPRFAGKNGIIASFLGWLSSAASLLSSLGLSSVLANPFHFLTMTVSLVLLVLPLMFVAVQTWLDRLLCATIAVSMLLLGARLAVAQGLMLLMSYSGKEGSGSGTGTVSSSSSPLAQQKQQGHNHTSSLPSSSAPSSVTLEKNSPTVASVLDEIASEPQIARVEDAQFWQVHYGLCMANLRVRVAQGSGDDATLRQLRSRIARVVQNRLGEGYGRGNRRVLRGEGCE</sequence>
<proteinExistence type="inferred from homology"/>
<keyword evidence="4 6" id="KW-1133">Transmembrane helix</keyword>
<feature type="region of interest" description="Disordered" evidence="7">
    <location>
        <begin position="559"/>
        <end position="596"/>
    </location>
</feature>
<dbReference type="Pfam" id="PF01545">
    <property type="entry name" value="Cation_efflux"/>
    <property type="match status" value="1"/>
</dbReference>
<evidence type="ECO:0000256" key="4">
    <source>
        <dbReference type="ARBA" id="ARBA00022989"/>
    </source>
</evidence>
<dbReference type="PANTHER" id="PTHR45755:SF5">
    <property type="entry name" value="ZINC TRANSPORTER"/>
    <property type="match status" value="1"/>
</dbReference>
<keyword evidence="6" id="KW-0256">Endoplasmic reticulum</keyword>
<keyword evidence="5 6" id="KW-0472">Membrane</keyword>
<feature type="compositionally biased region" description="Low complexity" evidence="7">
    <location>
        <begin position="57"/>
        <end position="66"/>
    </location>
</feature>
<keyword evidence="10" id="KW-1185">Reference proteome</keyword>
<keyword evidence="2 6" id="KW-0813">Transport</keyword>
<feature type="transmembrane region" description="Helical" evidence="6">
    <location>
        <begin position="423"/>
        <end position="440"/>
    </location>
</feature>
<feature type="transmembrane region" description="Helical" evidence="6">
    <location>
        <begin position="495"/>
        <end position="516"/>
    </location>
</feature>
<feature type="transmembrane region" description="Helical" evidence="6">
    <location>
        <begin position="258"/>
        <end position="278"/>
    </location>
</feature>
<comment type="caution">
    <text evidence="9">The sequence shown here is derived from an EMBL/GenBank/DDBJ whole genome shotgun (WGS) entry which is preliminary data.</text>
</comment>
<dbReference type="InterPro" id="IPR058533">
    <property type="entry name" value="Cation_efflux_TM"/>
</dbReference>
<comment type="similarity">
    <text evidence="6">Belongs to the cation diffusion facilitator (CDF) transporter (TC 2.A.4) family. SLC30A subfamily.</text>
</comment>
<feature type="transmembrane region" description="Helical" evidence="6">
    <location>
        <begin position="461"/>
        <end position="483"/>
    </location>
</feature>
<name>A0ABR3YXL2_9PEZI</name>
<feature type="transmembrane region" description="Helical" evidence="6">
    <location>
        <begin position="329"/>
        <end position="347"/>
    </location>
</feature>
<evidence type="ECO:0000256" key="2">
    <source>
        <dbReference type="ARBA" id="ARBA00022448"/>
    </source>
</evidence>
<feature type="compositionally biased region" description="Low complexity" evidence="7">
    <location>
        <begin position="163"/>
        <end position="174"/>
    </location>
</feature>
<dbReference type="Gene3D" id="1.20.1510.10">
    <property type="entry name" value="Cation efflux protein transmembrane domain"/>
    <property type="match status" value="1"/>
</dbReference>
<evidence type="ECO:0000256" key="7">
    <source>
        <dbReference type="SAM" id="MobiDB-lite"/>
    </source>
</evidence>
<comment type="subcellular location">
    <subcellularLocation>
        <location evidence="6">Endoplasmic reticulum membrane</location>
        <topology evidence="6">Multi-pass membrane protein</topology>
    </subcellularLocation>
    <subcellularLocation>
        <location evidence="1">Membrane</location>
        <topology evidence="1">Multi-pass membrane protein</topology>
    </subcellularLocation>
</comment>
<feature type="compositionally biased region" description="Low complexity" evidence="7">
    <location>
        <begin position="583"/>
        <end position="593"/>
    </location>
</feature>